<sequence>MFSRIKRIFDSGVPTHSESYQHLFKKMERLKKQNEELANRLQQQGKRNPSDQTRPQKFHIEFFLYDAKNQKETAYSEEDIHRYPMMGFTIHFLEEKGRDNQPEWLTYLLTGFEKTLDRMKVTSHQVNQQNLYSQFIDLKVHHQAEVKKCIYLLFQQLYQWQLQGKDRVSFRVHIGGDDLYQDLLNSHLEAV</sequence>
<dbReference type="AlphaFoldDB" id="A0A7D4BW73"/>
<accession>A0A7D4BW73</accession>
<feature type="coiled-coil region" evidence="1">
    <location>
        <begin position="20"/>
        <end position="47"/>
    </location>
</feature>
<organism evidence="2 3">
    <name type="scientific">Kroppenstedtia pulmonis</name>
    <dbReference type="NCBI Taxonomy" id="1380685"/>
    <lineage>
        <taxon>Bacteria</taxon>
        <taxon>Bacillati</taxon>
        <taxon>Bacillota</taxon>
        <taxon>Bacilli</taxon>
        <taxon>Bacillales</taxon>
        <taxon>Thermoactinomycetaceae</taxon>
        <taxon>Kroppenstedtia</taxon>
    </lineage>
</organism>
<evidence type="ECO:0000313" key="2">
    <source>
        <dbReference type="EMBL" id="QKG84633.1"/>
    </source>
</evidence>
<dbReference type="KEGG" id="kpul:GXN76_09185"/>
<reference evidence="2 3" key="1">
    <citation type="submission" date="2020-01" db="EMBL/GenBank/DDBJ databases">
        <authorList>
            <person name="Gulvik C.A."/>
            <person name="Batra D.G."/>
        </authorList>
    </citation>
    <scope>NUCLEOTIDE SEQUENCE [LARGE SCALE GENOMIC DNA]</scope>
    <source>
        <strain evidence="2 3">W9323</strain>
    </source>
</reference>
<gene>
    <name evidence="2" type="ORF">GXN76_09185</name>
</gene>
<dbReference type="Proteomes" id="UP000503088">
    <property type="component" value="Chromosome"/>
</dbReference>
<dbReference type="RefSeq" id="WP_173222512.1">
    <property type="nucleotide sequence ID" value="NZ_CP048104.1"/>
</dbReference>
<proteinExistence type="predicted"/>
<keyword evidence="3" id="KW-1185">Reference proteome</keyword>
<evidence type="ECO:0000256" key="1">
    <source>
        <dbReference type="SAM" id="Coils"/>
    </source>
</evidence>
<name>A0A7D4BW73_9BACL</name>
<dbReference type="EMBL" id="CP048104">
    <property type="protein sequence ID" value="QKG84633.1"/>
    <property type="molecule type" value="Genomic_DNA"/>
</dbReference>
<keyword evidence="1" id="KW-0175">Coiled coil</keyword>
<protein>
    <submittedName>
        <fullName evidence="2">Uncharacterized protein</fullName>
    </submittedName>
</protein>
<evidence type="ECO:0000313" key="3">
    <source>
        <dbReference type="Proteomes" id="UP000503088"/>
    </source>
</evidence>